<dbReference type="Proteomes" id="UP000507470">
    <property type="component" value="Unassembled WGS sequence"/>
</dbReference>
<evidence type="ECO:0000256" key="7">
    <source>
        <dbReference type="ARBA" id="ARBA00023033"/>
    </source>
</evidence>
<protein>
    <recommendedName>
        <fullName evidence="10">CYP49A</fullName>
    </recommendedName>
</protein>
<comment type="similarity">
    <text evidence="2">Belongs to the cytochrome P450 family.</text>
</comment>
<keyword evidence="3" id="KW-0349">Heme</keyword>
<dbReference type="InterPro" id="IPR050479">
    <property type="entry name" value="CYP11_CYP27_families"/>
</dbReference>
<dbReference type="EMBL" id="CACVKT020001974">
    <property type="protein sequence ID" value="CAC5373827.1"/>
    <property type="molecule type" value="Genomic_DNA"/>
</dbReference>
<keyword evidence="9" id="KW-1185">Reference proteome</keyword>
<keyword evidence="5" id="KW-0560">Oxidoreductase</keyword>
<comment type="cofactor">
    <cofactor evidence="1">
        <name>heme</name>
        <dbReference type="ChEBI" id="CHEBI:30413"/>
    </cofactor>
</comment>
<evidence type="ECO:0000313" key="8">
    <source>
        <dbReference type="EMBL" id="CAC5373827.1"/>
    </source>
</evidence>
<dbReference type="SUPFAM" id="SSF48264">
    <property type="entry name" value="Cytochrome P450"/>
    <property type="match status" value="1"/>
</dbReference>
<dbReference type="InterPro" id="IPR036396">
    <property type="entry name" value="Cyt_P450_sf"/>
</dbReference>
<evidence type="ECO:0008006" key="10">
    <source>
        <dbReference type="Google" id="ProtNLM"/>
    </source>
</evidence>
<evidence type="ECO:0000313" key="9">
    <source>
        <dbReference type="Proteomes" id="UP000507470"/>
    </source>
</evidence>
<evidence type="ECO:0000256" key="4">
    <source>
        <dbReference type="ARBA" id="ARBA00022723"/>
    </source>
</evidence>
<evidence type="ECO:0000256" key="5">
    <source>
        <dbReference type="ARBA" id="ARBA00023002"/>
    </source>
</evidence>
<accession>A0A6J8AUB0</accession>
<organism evidence="8 9">
    <name type="scientific">Mytilus coruscus</name>
    <name type="common">Sea mussel</name>
    <dbReference type="NCBI Taxonomy" id="42192"/>
    <lineage>
        <taxon>Eukaryota</taxon>
        <taxon>Metazoa</taxon>
        <taxon>Spiralia</taxon>
        <taxon>Lophotrochozoa</taxon>
        <taxon>Mollusca</taxon>
        <taxon>Bivalvia</taxon>
        <taxon>Autobranchia</taxon>
        <taxon>Pteriomorphia</taxon>
        <taxon>Mytilida</taxon>
        <taxon>Mytiloidea</taxon>
        <taxon>Mytilidae</taxon>
        <taxon>Mytilinae</taxon>
        <taxon>Mytilus</taxon>
    </lineage>
</organism>
<dbReference type="GO" id="GO:0020037">
    <property type="term" value="F:heme binding"/>
    <property type="evidence" value="ECO:0007669"/>
    <property type="project" value="InterPro"/>
</dbReference>
<keyword evidence="4" id="KW-0479">Metal-binding</keyword>
<evidence type="ECO:0000256" key="2">
    <source>
        <dbReference type="ARBA" id="ARBA00010617"/>
    </source>
</evidence>
<evidence type="ECO:0000256" key="1">
    <source>
        <dbReference type="ARBA" id="ARBA00001971"/>
    </source>
</evidence>
<dbReference type="PANTHER" id="PTHR24279:SF120">
    <property type="entry name" value="CYTOCHROME P450"/>
    <property type="match status" value="1"/>
</dbReference>
<dbReference type="PANTHER" id="PTHR24279">
    <property type="entry name" value="CYTOCHROME P450"/>
    <property type="match status" value="1"/>
</dbReference>
<sequence>MYNIPYFGTALHFKLFTNNELNDLPEILTNMREQYGDIVKMRIGRDYGVYIFDPDYTKTVLQLPYKEFFAYQLDLPEVLTTRTGLPKSLTLMEGKEWKKLRKPAQENILRPAVVASHGPLIEQGTDDFVDILKQKKTVDDLHMTLMNYTTESVAMLCFNRRLGSIDSEESPEIARCITELFTLLQKSQIMPFKTFKYFRTPLYKRFEEVRLRIQRKGIKGTA</sequence>
<reference evidence="8 9" key="1">
    <citation type="submission" date="2020-06" db="EMBL/GenBank/DDBJ databases">
        <authorList>
            <person name="Li R."/>
            <person name="Bekaert M."/>
        </authorList>
    </citation>
    <scope>NUCLEOTIDE SEQUENCE [LARGE SCALE GENOMIC DNA]</scope>
    <source>
        <strain evidence="9">wild</strain>
    </source>
</reference>
<evidence type="ECO:0000256" key="6">
    <source>
        <dbReference type="ARBA" id="ARBA00023004"/>
    </source>
</evidence>
<dbReference type="GO" id="GO:0004497">
    <property type="term" value="F:monooxygenase activity"/>
    <property type="evidence" value="ECO:0007669"/>
    <property type="project" value="UniProtKB-KW"/>
</dbReference>
<gene>
    <name evidence="8" type="ORF">MCOR_11439</name>
</gene>
<dbReference type="InterPro" id="IPR001128">
    <property type="entry name" value="Cyt_P450"/>
</dbReference>
<dbReference type="AlphaFoldDB" id="A0A6J8AUB0"/>
<dbReference type="Gene3D" id="1.10.630.10">
    <property type="entry name" value="Cytochrome P450"/>
    <property type="match status" value="1"/>
</dbReference>
<dbReference type="OrthoDB" id="3945418at2759"/>
<dbReference type="GO" id="GO:0016705">
    <property type="term" value="F:oxidoreductase activity, acting on paired donors, with incorporation or reduction of molecular oxygen"/>
    <property type="evidence" value="ECO:0007669"/>
    <property type="project" value="InterPro"/>
</dbReference>
<keyword evidence="6" id="KW-0408">Iron</keyword>
<dbReference type="Pfam" id="PF00067">
    <property type="entry name" value="p450"/>
    <property type="match status" value="1"/>
</dbReference>
<name>A0A6J8AUB0_MYTCO</name>
<dbReference type="GO" id="GO:0005506">
    <property type="term" value="F:iron ion binding"/>
    <property type="evidence" value="ECO:0007669"/>
    <property type="project" value="InterPro"/>
</dbReference>
<proteinExistence type="inferred from homology"/>
<keyword evidence="7" id="KW-0503">Monooxygenase</keyword>
<evidence type="ECO:0000256" key="3">
    <source>
        <dbReference type="ARBA" id="ARBA00022617"/>
    </source>
</evidence>